<comment type="similarity">
    <text evidence="1 2">Belongs to the RNase T2 family.</text>
</comment>
<gene>
    <name evidence="3" type="ORF">CFOL_v3_12792</name>
</gene>
<evidence type="ECO:0000256" key="1">
    <source>
        <dbReference type="ARBA" id="ARBA00007469"/>
    </source>
</evidence>
<accession>A0A1Q3BMN7</accession>
<evidence type="ECO:0000313" key="4">
    <source>
        <dbReference type="Proteomes" id="UP000187406"/>
    </source>
</evidence>
<keyword evidence="4" id="KW-1185">Reference proteome</keyword>
<proteinExistence type="inferred from homology"/>
<sequence length="141" mass="15761">ISRLLGALNKYWPSLSCGSPSTCHGTGSFWAHEVKFWSYTLFFYQILSLYDTDTGYVPSNTERYPLGGIVFAIENFHATPQLTCSKGAVEELQLCFYKDFTPRDCVIKYGLQNNINASKSSCPKYVSLPSCVSLGKFLVTL</sequence>
<dbReference type="PANTHER" id="PTHR11240">
    <property type="entry name" value="RIBONUCLEASE T2"/>
    <property type="match status" value="1"/>
</dbReference>
<dbReference type="InterPro" id="IPR036430">
    <property type="entry name" value="RNase_T2-like_sf"/>
</dbReference>
<evidence type="ECO:0000256" key="2">
    <source>
        <dbReference type="RuleBase" id="RU004328"/>
    </source>
</evidence>
<dbReference type="GO" id="GO:0003723">
    <property type="term" value="F:RNA binding"/>
    <property type="evidence" value="ECO:0007669"/>
    <property type="project" value="InterPro"/>
</dbReference>
<dbReference type="OrthoDB" id="435754at2759"/>
<feature type="non-terminal residue" evidence="3">
    <location>
        <position position="1"/>
    </location>
</feature>
<organism evidence="3 4">
    <name type="scientific">Cephalotus follicularis</name>
    <name type="common">Albany pitcher plant</name>
    <dbReference type="NCBI Taxonomy" id="3775"/>
    <lineage>
        <taxon>Eukaryota</taxon>
        <taxon>Viridiplantae</taxon>
        <taxon>Streptophyta</taxon>
        <taxon>Embryophyta</taxon>
        <taxon>Tracheophyta</taxon>
        <taxon>Spermatophyta</taxon>
        <taxon>Magnoliopsida</taxon>
        <taxon>eudicotyledons</taxon>
        <taxon>Gunneridae</taxon>
        <taxon>Pentapetalae</taxon>
        <taxon>rosids</taxon>
        <taxon>fabids</taxon>
        <taxon>Oxalidales</taxon>
        <taxon>Cephalotaceae</taxon>
        <taxon>Cephalotus</taxon>
    </lineage>
</organism>
<dbReference type="AlphaFoldDB" id="A0A1Q3BMN7"/>
<dbReference type="InterPro" id="IPR001568">
    <property type="entry name" value="RNase_T2-like"/>
</dbReference>
<protein>
    <submittedName>
        <fullName evidence="3">Ribonuclease_T2 domain-containing protein</fullName>
    </submittedName>
</protein>
<dbReference type="GO" id="GO:0005576">
    <property type="term" value="C:extracellular region"/>
    <property type="evidence" value="ECO:0007669"/>
    <property type="project" value="TreeGrafter"/>
</dbReference>
<dbReference type="GO" id="GO:0006401">
    <property type="term" value="P:RNA catabolic process"/>
    <property type="evidence" value="ECO:0007669"/>
    <property type="project" value="TreeGrafter"/>
</dbReference>
<dbReference type="STRING" id="3775.A0A1Q3BMN7"/>
<reference evidence="4" key="1">
    <citation type="submission" date="2016-04" db="EMBL/GenBank/DDBJ databases">
        <title>Cephalotus genome sequencing.</title>
        <authorList>
            <person name="Fukushima K."/>
            <person name="Hasebe M."/>
            <person name="Fang X."/>
        </authorList>
    </citation>
    <scope>NUCLEOTIDE SEQUENCE [LARGE SCALE GENOMIC DNA]</scope>
    <source>
        <strain evidence="4">cv. St1</strain>
    </source>
</reference>
<dbReference type="SUPFAM" id="SSF55895">
    <property type="entry name" value="Ribonuclease Rh-like"/>
    <property type="match status" value="1"/>
</dbReference>
<dbReference type="InParanoid" id="A0A1Q3BMN7"/>
<dbReference type="PANTHER" id="PTHR11240:SF22">
    <property type="entry name" value="RIBONUCLEASE T2"/>
    <property type="match status" value="1"/>
</dbReference>
<dbReference type="Gene3D" id="3.90.730.10">
    <property type="entry name" value="Ribonuclease T2-like"/>
    <property type="match status" value="1"/>
</dbReference>
<dbReference type="Proteomes" id="UP000187406">
    <property type="component" value="Unassembled WGS sequence"/>
</dbReference>
<dbReference type="Pfam" id="PF00445">
    <property type="entry name" value="Ribonuclease_T2"/>
    <property type="match status" value="1"/>
</dbReference>
<comment type="caution">
    <text evidence="3">The sequence shown here is derived from an EMBL/GenBank/DDBJ whole genome shotgun (WGS) entry which is preliminary data.</text>
</comment>
<dbReference type="EMBL" id="BDDD01000711">
    <property type="protein sequence ID" value="GAV69291.1"/>
    <property type="molecule type" value="Genomic_DNA"/>
</dbReference>
<name>A0A1Q3BMN7_CEPFO</name>
<evidence type="ECO:0000313" key="3">
    <source>
        <dbReference type="EMBL" id="GAV69291.1"/>
    </source>
</evidence>
<dbReference type="GO" id="GO:0033897">
    <property type="term" value="F:ribonuclease T2 activity"/>
    <property type="evidence" value="ECO:0007669"/>
    <property type="project" value="InterPro"/>
</dbReference>